<dbReference type="InterPro" id="IPR036249">
    <property type="entry name" value="Thioredoxin-like_sf"/>
</dbReference>
<dbReference type="PANTHER" id="PTHR43640">
    <property type="entry name" value="OS07G0260300 PROTEIN"/>
    <property type="match status" value="1"/>
</dbReference>
<dbReference type="SUPFAM" id="SSF52833">
    <property type="entry name" value="Thioredoxin-like"/>
    <property type="match status" value="1"/>
</dbReference>
<sequence length="180" mass="20396">METSTSIGSYAPDFELPGIDGSVHHLANYLKHHRAIGVVFICNHCPYVKLYLDRLKQLQADFQWQGFLMIGLNPNDEKQFPQDSFEHMKPFAAAHELNFLYLRDVTQDVAQTFGATKTPHAFLLDQTGVLRYRGAIDDNAQNPQAVKHPYLRNAIAQVLNDQPPLFASTEPIGCSVKWRD</sequence>
<dbReference type="GO" id="GO:0016209">
    <property type="term" value="F:antioxidant activity"/>
    <property type="evidence" value="ECO:0007669"/>
    <property type="project" value="InterPro"/>
</dbReference>
<dbReference type="InterPro" id="IPR047262">
    <property type="entry name" value="PRX-like1"/>
</dbReference>
<evidence type="ECO:0000259" key="1">
    <source>
        <dbReference type="PROSITE" id="PS51352"/>
    </source>
</evidence>
<dbReference type="PROSITE" id="PS51352">
    <property type="entry name" value="THIOREDOXIN_2"/>
    <property type="match status" value="1"/>
</dbReference>
<dbReference type="PANTHER" id="PTHR43640:SF1">
    <property type="entry name" value="THIOREDOXIN-DEPENDENT PEROXIREDOXIN"/>
    <property type="match status" value="1"/>
</dbReference>
<evidence type="ECO:0000313" key="2">
    <source>
        <dbReference type="EMBL" id="NDJ19086.1"/>
    </source>
</evidence>
<gene>
    <name evidence="2" type="ORF">GS601_17635</name>
</gene>
<dbReference type="EMBL" id="WVIE01000024">
    <property type="protein sequence ID" value="NDJ19086.1"/>
    <property type="molecule type" value="Genomic_DNA"/>
</dbReference>
<dbReference type="CDD" id="cd02969">
    <property type="entry name" value="PRX_like1"/>
    <property type="match status" value="1"/>
</dbReference>
<dbReference type="AlphaFoldDB" id="A0A8J8CKZ1"/>
<evidence type="ECO:0000313" key="3">
    <source>
        <dbReference type="Proteomes" id="UP000646053"/>
    </source>
</evidence>
<organism evidence="2 3">
    <name type="scientific">Myxacorys almedinensis A</name>
    <dbReference type="NCBI Taxonomy" id="2690445"/>
    <lineage>
        <taxon>Bacteria</taxon>
        <taxon>Bacillati</taxon>
        <taxon>Cyanobacteriota</taxon>
        <taxon>Cyanophyceae</taxon>
        <taxon>Leptolyngbyales</taxon>
        <taxon>Leptolyngbyaceae</taxon>
        <taxon>Myxacorys</taxon>
        <taxon>Myxacorys almedinensis</taxon>
    </lineage>
</organism>
<accession>A0A8J8CKZ1</accession>
<name>A0A8J8CKZ1_9CYAN</name>
<proteinExistence type="predicted"/>
<keyword evidence="3" id="KW-1185">Reference proteome</keyword>
<reference evidence="2" key="1">
    <citation type="submission" date="2019-12" db="EMBL/GenBank/DDBJ databases">
        <title>High-Quality draft genome sequences of three cyanobacteria isolated from the limestone walls of the Old Cathedral of Coimbra.</title>
        <authorList>
            <person name="Tiago I."/>
            <person name="Soares F."/>
            <person name="Portugal A."/>
        </authorList>
    </citation>
    <scope>NUCLEOTIDE SEQUENCE</scope>
    <source>
        <strain evidence="2">A</strain>
    </source>
</reference>
<feature type="domain" description="Thioredoxin" evidence="1">
    <location>
        <begin position="5"/>
        <end position="160"/>
    </location>
</feature>
<dbReference type="Proteomes" id="UP000646053">
    <property type="component" value="Unassembled WGS sequence"/>
</dbReference>
<dbReference type="GO" id="GO:0016491">
    <property type="term" value="F:oxidoreductase activity"/>
    <property type="evidence" value="ECO:0007669"/>
    <property type="project" value="InterPro"/>
</dbReference>
<dbReference type="Gene3D" id="3.40.30.10">
    <property type="entry name" value="Glutaredoxin"/>
    <property type="match status" value="1"/>
</dbReference>
<comment type="caution">
    <text evidence="2">The sequence shown here is derived from an EMBL/GenBank/DDBJ whole genome shotgun (WGS) entry which is preliminary data.</text>
</comment>
<dbReference type="InterPro" id="IPR000866">
    <property type="entry name" value="AhpC/TSA"/>
</dbReference>
<dbReference type="Pfam" id="PF00578">
    <property type="entry name" value="AhpC-TSA"/>
    <property type="match status" value="1"/>
</dbReference>
<protein>
    <submittedName>
        <fullName evidence="2">Redoxin domain-containing protein</fullName>
    </submittedName>
</protein>
<dbReference type="RefSeq" id="WP_162424612.1">
    <property type="nucleotide sequence ID" value="NZ_WVIE01000024.1"/>
</dbReference>
<dbReference type="InterPro" id="IPR013766">
    <property type="entry name" value="Thioredoxin_domain"/>
</dbReference>